<dbReference type="OrthoDB" id="549381at2759"/>
<feature type="compositionally biased region" description="Low complexity" evidence="1">
    <location>
        <begin position="573"/>
        <end position="587"/>
    </location>
</feature>
<accession>A0A835Y126</accession>
<comment type="caution">
    <text evidence="2">The sequence shown here is derived from an EMBL/GenBank/DDBJ whole genome shotgun (WGS) entry which is preliminary data.</text>
</comment>
<organism evidence="2 3">
    <name type="scientific">Edaphochlamys debaryana</name>
    <dbReference type="NCBI Taxonomy" id="47281"/>
    <lineage>
        <taxon>Eukaryota</taxon>
        <taxon>Viridiplantae</taxon>
        <taxon>Chlorophyta</taxon>
        <taxon>core chlorophytes</taxon>
        <taxon>Chlorophyceae</taxon>
        <taxon>CS clade</taxon>
        <taxon>Chlamydomonadales</taxon>
        <taxon>Chlamydomonadales incertae sedis</taxon>
        <taxon>Edaphochlamys</taxon>
    </lineage>
</organism>
<feature type="compositionally biased region" description="Pro residues" evidence="1">
    <location>
        <begin position="140"/>
        <end position="149"/>
    </location>
</feature>
<dbReference type="InterPro" id="IPR016024">
    <property type="entry name" value="ARM-type_fold"/>
</dbReference>
<evidence type="ECO:0000256" key="1">
    <source>
        <dbReference type="SAM" id="MobiDB-lite"/>
    </source>
</evidence>
<evidence type="ECO:0000313" key="2">
    <source>
        <dbReference type="EMBL" id="KAG2493936.1"/>
    </source>
</evidence>
<dbReference type="AlphaFoldDB" id="A0A835Y126"/>
<dbReference type="Proteomes" id="UP000612055">
    <property type="component" value="Unassembled WGS sequence"/>
</dbReference>
<feature type="region of interest" description="Disordered" evidence="1">
    <location>
        <begin position="482"/>
        <end position="519"/>
    </location>
</feature>
<feature type="compositionally biased region" description="Basic residues" evidence="1">
    <location>
        <begin position="509"/>
        <end position="519"/>
    </location>
</feature>
<dbReference type="PANTHER" id="PTHR14873:SF1">
    <property type="entry name" value="OS06G0694100 PROTEIN"/>
    <property type="match status" value="1"/>
</dbReference>
<keyword evidence="3" id="KW-1185">Reference proteome</keyword>
<feature type="region of interest" description="Disordered" evidence="1">
    <location>
        <begin position="129"/>
        <end position="152"/>
    </location>
</feature>
<reference evidence="2" key="1">
    <citation type="journal article" date="2020" name="bioRxiv">
        <title>Comparative genomics of Chlamydomonas.</title>
        <authorList>
            <person name="Craig R.J."/>
            <person name="Hasan A.R."/>
            <person name="Ness R.W."/>
            <person name="Keightley P.D."/>
        </authorList>
    </citation>
    <scope>NUCLEOTIDE SEQUENCE</scope>
    <source>
        <strain evidence="2">CCAP 11/70</strain>
    </source>
</reference>
<dbReference type="EMBL" id="JAEHOE010000034">
    <property type="protein sequence ID" value="KAG2493936.1"/>
    <property type="molecule type" value="Genomic_DNA"/>
</dbReference>
<gene>
    <name evidence="2" type="ORF">HYH03_007867</name>
</gene>
<feature type="region of interest" description="Disordered" evidence="1">
    <location>
        <begin position="907"/>
        <end position="939"/>
    </location>
</feature>
<protein>
    <submittedName>
        <fullName evidence="2">Uncharacterized protein</fullName>
    </submittedName>
</protein>
<feature type="compositionally biased region" description="Low complexity" evidence="1">
    <location>
        <begin position="129"/>
        <end position="139"/>
    </location>
</feature>
<proteinExistence type="predicted"/>
<dbReference type="PANTHER" id="PTHR14873">
    <property type="entry name" value="OS06G0694100 PROTEIN"/>
    <property type="match status" value="1"/>
</dbReference>
<sequence>MWTCLKGVPGLRSPSAAVRAEAARLAGELALLSYAVRRTAGAAAPAAPAADVSVWSVCRELVCQAAAADSDPSVVAAALAAADELLAACCAECGPREWLVLVEGVLTAAAAAAETAAVSSGGALPDATADAQAVAAGQPPRTPTCPSGPAPASSDAWAAALAFASHHGQQPGWRAAVAQLRERWLKAAAAGGGPLGAEGWGAGATAAVAKAVAGAAALEAALGRSLGLGLGHATGDGGEAAAGGALPLLGAAAACLSDVDRRGAERAAGAVVEPEGVMVVEEEEDGEQAGPQAEETLATHARLTCRCLGRLLPPADALEALEALVGRAETAPLAPAATGAAPVSSRAGLLSAAAALAEGAAARLRAVAGAAAAMTGTGVIAAAASPSQSPLPSPSAAGATAAEAASGLAVAVRIARMMRRVAALAADPDQSLFSSPGGEPATPAAATTAAAARQHHIATVAAADVLRALLASLPCPLVLTQDAEDGGQPGGDGARAEAGAEAEAEAGHGRSRGGGGRRPRVVVTEVGEGEAAAPSPLQAAAAEWRREVRPLVEGLMLLVATYAPPSASPPPDGGESAAASDAPGADPALPPPPRDTFTPWANADGAAAAAALLAELAARVRPSPPPSKALRARAGGGGGSLALLSAAEVAEQDLIAACLPGLLRAWIRPVVVQKHVQDLEKGPITPYRGPDAFARSVAARRLAWLLMRSRHPFAGPALAAALPCLLAAADDPSPGAAAQGLAALHAAAAECLAADLQWQRELLLETARRAVVGCRGELWALACPAAVALTRRIEGKDPRAPGYHALAAELLSEMERTAHLPERRMPFMPAAARLVTALGLTTVRHLGRLMPLVLDWLHAPDAPTRIGALRLTNAVVRATWPRVPAHAPALWRHVLVVLVRLERAKRGRDEGPGTGVGPGSGSAAALTGEEGEREAAEAAQEEVEARGVCALLLACAGPAVSGLRPAEAGLPAEAERLHAGLLEAGG</sequence>
<feature type="region of interest" description="Disordered" evidence="1">
    <location>
        <begin position="566"/>
        <end position="600"/>
    </location>
</feature>
<name>A0A835Y126_9CHLO</name>
<evidence type="ECO:0000313" key="3">
    <source>
        <dbReference type="Proteomes" id="UP000612055"/>
    </source>
</evidence>
<dbReference type="SUPFAM" id="SSF48371">
    <property type="entry name" value="ARM repeat"/>
    <property type="match status" value="1"/>
</dbReference>